<feature type="region of interest" description="Disordered" evidence="1">
    <location>
        <begin position="226"/>
        <end position="246"/>
    </location>
</feature>
<sequence>MDIAQLRTYKHGALDLRGRALSVTVGSSDPVTFSVHETLICRTSDYFKTAMKAHWETSTSGSITLKEEDPEIFEIYLHWLYFEILPVRNDSPGLEGNIEYVQLAKSYALGEFLQDINFKDAALDAILIKTRSKASDGQSWIPFGSTIRHIYEGTPESSAARRLFVDLYTYHGHGDWLTNWANKDDLPKQFLLDLAIAVLTQRSRPSNSLAQDKGACEYHEHGPNSCYVNSSASRRGKAPQSASGDA</sequence>
<dbReference type="Pfam" id="PF00651">
    <property type="entry name" value="BTB"/>
    <property type="match status" value="1"/>
</dbReference>
<evidence type="ECO:0000313" key="4">
    <source>
        <dbReference type="Proteomes" id="UP000236290"/>
    </source>
</evidence>
<gene>
    <name evidence="3" type="ORF">THARTR1_01932</name>
</gene>
<feature type="domain" description="BTB" evidence="2">
    <location>
        <begin position="19"/>
        <end position="89"/>
    </location>
</feature>
<evidence type="ECO:0000313" key="3">
    <source>
        <dbReference type="EMBL" id="PNP57774.1"/>
    </source>
</evidence>
<dbReference type="OrthoDB" id="1022638at2759"/>
<evidence type="ECO:0000259" key="2">
    <source>
        <dbReference type="PROSITE" id="PS50097"/>
    </source>
</evidence>
<comment type="caution">
    <text evidence="3">The sequence shown here is derived from an EMBL/GenBank/DDBJ whole genome shotgun (WGS) entry which is preliminary data.</text>
</comment>
<organism evidence="3 4">
    <name type="scientific">Trichoderma harzianum</name>
    <name type="common">Hypocrea lixii</name>
    <dbReference type="NCBI Taxonomy" id="5544"/>
    <lineage>
        <taxon>Eukaryota</taxon>
        <taxon>Fungi</taxon>
        <taxon>Dikarya</taxon>
        <taxon>Ascomycota</taxon>
        <taxon>Pezizomycotina</taxon>
        <taxon>Sordariomycetes</taxon>
        <taxon>Hypocreomycetidae</taxon>
        <taxon>Hypocreales</taxon>
        <taxon>Hypocreaceae</taxon>
        <taxon>Trichoderma</taxon>
    </lineage>
</organism>
<dbReference type="InterPro" id="IPR000210">
    <property type="entry name" value="BTB/POZ_dom"/>
</dbReference>
<dbReference type="PANTHER" id="PTHR47843:SF2">
    <property type="entry name" value="BTB DOMAIN-CONTAINING PROTEIN"/>
    <property type="match status" value="1"/>
</dbReference>
<dbReference type="Gene3D" id="3.30.710.10">
    <property type="entry name" value="Potassium Channel Kv1.1, Chain A"/>
    <property type="match status" value="1"/>
</dbReference>
<name>A0A2K0UJ41_TRIHA</name>
<dbReference type="EMBL" id="MTYI01000023">
    <property type="protein sequence ID" value="PNP57774.1"/>
    <property type="molecule type" value="Genomic_DNA"/>
</dbReference>
<proteinExistence type="predicted"/>
<dbReference type="PROSITE" id="PS50097">
    <property type="entry name" value="BTB"/>
    <property type="match status" value="1"/>
</dbReference>
<protein>
    <recommendedName>
        <fullName evidence="2">BTB domain-containing protein</fullName>
    </recommendedName>
</protein>
<dbReference type="AlphaFoldDB" id="A0A2K0UJ41"/>
<evidence type="ECO:0000256" key="1">
    <source>
        <dbReference type="SAM" id="MobiDB-lite"/>
    </source>
</evidence>
<dbReference type="CDD" id="cd18186">
    <property type="entry name" value="BTB_POZ_ZBTB_KLHL-like"/>
    <property type="match status" value="1"/>
</dbReference>
<reference evidence="3 4" key="1">
    <citation type="submission" date="2017-02" db="EMBL/GenBank/DDBJ databases">
        <title>Genomes of Trichoderma spp. with biocontrol activity.</title>
        <authorList>
            <person name="Gardiner D."/>
            <person name="Kazan K."/>
            <person name="Vos C."/>
            <person name="Harvey P."/>
        </authorList>
    </citation>
    <scope>NUCLEOTIDE SEQUENCE [LARGE SCALE GENOMIC DNA]</scope>
    <source>
        <strain evidence="3 4">Tr1</strain>
    </source>
</reference>
<dbReference type="SUPFAM" id="SSF54695">
    <property type="entry name" value="POZ domain"/>
    <property type="match status" value="1"/>
</dbReference>
<dbReference type="InterPro" id="IPR011333">
    <property type="entry name" value="SKP1/BTB/POZ_sf"/>
</dbReference>
<dbReference type="Proteomes" id="UP000236290">
    <property type="component" value="Unassembled WGS sequence"/>
</dbReference>
<dbReference type="PANTHER" id="PTHR47843">
    <property type="entry name" value="BTB DOMAIN-CONTAINING PROTEIN-RELATED"/>
    <property type="match status" value="1"/>
</dbReference>
<accession>A0A2K0UJ41</accession>